<feature type="domain" description="Peptidase C14 caspase" evidence="4">
    <location>
        <begin position="73"/>
        <end position="226"/>
    </location>
</feature>
<dbReference type="Pfam" id="PF13181">
    <property type="entry name" value="TPR_8"/>
    <property type="match status" value="1"/>
</dbReference>
<dbReference type="InterPro" id="IPR011600">
    <property type="entry name" value="Pept_C14_caspase"/>
</dbReference>
<dbReference type="InterPro" id="IPR011990">
    <property type="entry name" value="TPR-like_helical_dom_sf"/>
</dbReference>
<gene>
    <name evidence="5" type="ORF">ACFO0B_21050</name>
</gene>
<dbReference type="RefSeq" id="WP_378614234.1">
    <property type="nucleotide sequence ID" value="NZ_JBHSAX010000017.1"/>
</dbReference>
<organism evidence="5 6">
    <name type="scientific">Nocardia jiangsuensis</name>
    <dbReference type="NCBI Taxonomy" id="1691563"/>
    <lineage>
        <taxon>Bacteria</taxon>
        <taxon>Bacillati</taxon>
        <taxon>Actinomycetota</taxon>
        <taxon>Actinomycetes</taxon>
        <taxon>Mycobacteriales</taxon>
        <taxon>Nocardiaceae</taxon>
        <taxon>Nocardia</taxon>
    </lineage>
</organism>
<dbReference type="InterPro" id="IPR051685">
    <property type="entry name" value="Ycf3/AcsC/BcsC/TPR_MFPF"/>
</dbReference>
<dbReference type="PANTHER" id="PTHR44943">
    <property type="entry name" value="CELLULOSE SYNTHASE OPERON PROTEIN C"/>
    <property type="match status" value="1"/>
</dbReference>
<evidence type="ECO:0000256" key="1">
    <source>
        <dbReference type="ARBA" id="ARBA00022737"/>
    </source>
</evidence>
<keyword evidence="1" id="KW-0677">Repeat</keyword>
<feature type="region of interest" description="Disordered" evidence="3">
    <location>
        <begin position="246"/>
        <end position="266"/>
    </location>
</feature>
<dbReference type="InterPro" id="IPR019734">
    <property type="entry name" value="TPR_rpt"/>
</dbReference>
<sequence>MTPARHSAANTVAVICGASEWPRLAERFTAASAFANTATRLRAYLHSVDGLALPQDNMLWLFDSTASAAEHLEHIHAFLIHHTRQANAARGSGVLVLFYYVGHGAFFGDDRAYSLLIRDTREPITAETSLRVASVGSMLRVTVPESARVIVLDACFAGVAFKDFQSDLEQLTHVKVEEALEVSRSTRGVALLCAASKRNPARLAEPDTTTLFGRALLDVLHHGDPHLPGPMSVRRIGELIHQHLENSAERDAPKPEVHAPDQRDGDLAGVPLFPNPATTAVQSHEVFSAIHYGAYSASPRLREDAQARFSKGVVLGTMGRSAEAIAIYEQLISDYADNPDPDIKRHVAKTMVNRGFRLAELGRSEEAIGVSEQVVRAYVDDPDPAIREQVVKALVNKGVVLDGLSRVSEELEIYEQVATDYGESSDPGIKEQVAKALVNKAVTLGRLARVSEELDVYEQVITSYSVDLTPALRERVASTLFSKGVVLSSLGRSEDAITAYGQVVAGYRNELSPTIKELVAKAAVNMGFRQAELGRYEEAIATYDQVVADYTNDPNLPVKEQVVKALVNKGIALDALSCFAMEVNVYEQVIADYAVESNPIIKKQVAKAAINKSIVLGRPSRAARASNEM</sequence>
<dbReference type="SMART" id="SM00028">
    <property type="entry name" value="TPR"/>
    <property type="match status" value="4"/>
</dbReference>
<keyword evidence="2" id="KW-0802">TPR repeat</keyword>
<evidence type="ECO:0000256" key="3">
    <source>
        <dbReference type="SAM" id="MobiDB-lite"/>
    </source>
</evidence>
<dbReference type="Pfam" id="PF00656">
    <property type="entry name" value="Peptidase_C14"/>
    <property type="match status" value="1"/>
</dbReference>
<name>A0ABV8DWZ8_9NOCA</name>
<proteinExistence type="predicted"/>
<dbReference type="SUPFAM" id="SSF48452">
    <property type="entry name" value="TPR-like"/>
    <property type="match status" value="2"/>
</dbReference>
<evidence type="ECO:0000256" key="2">
    <source>
        <dbReference type="ARBA" id="ARBA00022803"/>
    </source>
</evidence>
<dbReference type="Proteomes" id="UP001595696">
    <property type="component" value="Unassembled WGS sequence"/>
</dbReference>
<dbReference type="Gene3D" id="1.25.40.10">
    <property type="entry name" value="Tetratricopeptide repeat domain"/>
    <property type="match status" value="3"/>
</dbReference>
<dbReference type="Gene3D" id="3.40.50.1460">
    <property type="match status" value="1"/>
</dbReference>
<dbReference type="EMBL" id="JBHSAX010000017">
    <property type="protein sequence ID" value="MFC3964478.1"/>
    <property type="molecule type" value="Genomic_DNA"/>
</dbReference>
<accession>A0ABV8DWZ8</accession>
<keyword evidence="6" id="KW-1185">Reference proteome</keyword>
<evidence type="ECO:0000313" key="6">
    <source>
        <dbReference type="Proteomes" id="UP001595696"/>
    </source>
</evidence>
<evidence type="ECO:0000313" key="5">
    <source>
        <dbReference type="EMBL" id="MFC3964478.1"/>
    </source>
</evidence>
<protein>
    <submittedName>
        <fullName evidence="5">Tetratricopeptide repeat protein</fullName>
    </submittedName>
</protein>
<dbReference type="PANTHER" id="PTHR44943:SF8">
    <property type="entry name" value="TPR REPEAT-CONTAINING PROTEIN MJ0263"/>
    <property type="match status" value="1"/>
</dbReference>
<evidence type="ECO:0000259" key="4">
    <source>
        <dbReference type="Pfam" id="PF00656"/>
    </source>
</evidence>
<comment type="caution">
    <text evidence="5">The sequence shown here is derived from an EMBL/GenBank/DDBJ whole genome shotgun (WGS) entry which is preliminary data.</text>
</comment>
<dbReference type="Pfam" id="PF13174">
    <property type="entry name" value="TPR_6"/>
    <property type="match status" value="1"/>
</dbReference>
<reference evidence="6" key="1">
    <citation type="journal article" date="2019" name="Int. J. Syst. Evol. Microbiol.">
        <title>The Global Catalogue of Microorganisms (GCM) 10K type strain sequencing project: providing services to taxonomists for standard genome sequencing and annotation.</title>
        <authorList>
            <consortium name="The Broad Institute Genomics Platform"/>
            <consortium name="The Broad Institute Genome Sequencing Center for Infectious Disease"/>
            <person name="Wu L."/>
            <person name="Ma J."/>
        </authorList>
    </citation>
    <scope>NUCLEOTIDE SEQUENCE [LARGE SCALE GENOMIC DNA]</scope>
    <source>
        <strain evidence="6">CGMCC 4.7330</strain>
    </source>
</reference>